<evidence type="ECO:0000256" key="1">
    <source>
        <dbReference type="SAM" id="MobiDB-lite"/>
    </source>
</evidence>
<sequence length="201" mass="22176">MSNLNALRTSLNALRFATGTLLLGSALTLGIYGLSTLNNQSLADDDDDEHSEYRPRPEQPGTGMAATQQYKEECGSCHLPYPAKLLPARSWQTMMASLDNHFGDDASLSAATQAEILAYLSAHSAGNHTRYLKGLAYNDTPQRITELPYFRRKHREVPERMVSGNPQVGSFSQCDSCHKDAAQGKFNEHTVVIPGFGRWDD</sequence>
<evidence type="ECO:0000256" key="2">
    <source>
        <dbReference type="SAM" id="Phobius"/>
    </source>
</evidence>
<gene>
    <name evidence="3" type="ORF">HUF19_18160</name>
</gene>
<keyword evidence="2" id="KW-0812">Transmembrane</keyword>
<feature type="region of interest" description="Disordered" evidence="1">
    <location>
        <begin position="42"/>
        <end position="66"/>
    </location>
</feature>
<reference evidence="4" key="1">
    <citation type="submission" date="2020-06" db="EMBL/GenBank/DDBJ databases">
        <title>Thalassolituus marinus alknpb1M-1, a hydrocarbon-degrading bacterium isolated from the deep-sea overlying water using an in-situ strategy from the South China Sea basin.</title>
        <authorList>
            <person name="Dong C."/>
            <person name="Chen Y."/>
            <person name="Shao Z."/>
        </authorList>
    </citation>
    <scope>NUCLEOTIDE SEQUENCE [LARGE SCALE GENOMIC DNA]</scope>
    <source>
        <strain evidence="4">alknpb1M-1</strain>
    </source>
</reference>
<protein>
    <submittedName>
        <fullName evidence="3">Diheme cytochrome c</fullName>
    </submittedName>
</protein>
<evidence type="ECO:0000313" key="3">
    <source>
        <dbReference type="EMBL" id="UXD89493.1"/>
    </source>
</evidence>
<dbReference type="Proteomes" id="UP001065322">
    <property type="component" value="Chromosome"/>
</dbReference>
<dbReference type="EMBL" id="CP054475">
    <property type="protein sequence ID" value="UXD89493.1"/>
    <property type="molecule type" value="Genomic_DNA"/>
</dbReference>
<name>A0ABY6AGD5_9GAMM</name>
<dbReference type="InterPro" id="IPR018588">
    <property type="entry name" value="Dihaem_cytochrome-c"/>
</dbReference>
<feature type="transmembrane region" description="Helical" evidence="2">
    <location>
        <begin position="12"/>
        <end position="34"/>
    </location>
</feature>
<dbReference type="Pfam" id="PF09626">
    <property type="entry name" value="DHC"/>
    <property type="match status" value="1"/>
</dbReference>
<proteinExistence type="predicted"/>
<keyword evidence="2" id="KW-1133">Transmembrane helix</keyword>
<organism evidence="3 4">
    <name type="scientific">Thalassolituus hydrocarboniclasticus</name>
    <dbReference type="NCBI Taxonomy" id="2742796"/>
    <lineage>
        <taxon>Bacteria</taxon>
        <taxon>Pseudomonadati</taxon>
        <taxon>Pseudomonadota</taxon>
        <taxon>Gammaproteobacteria</taxon>
        <taxon>Oceanospirillales</taxon>
        <taxon>Oceanospirillaceae</taxon>
        <taxon>Thalassolituus</taxon>
    </lineage>
</organism>
<evidence type="ECO:0000313" key="4">
    <source>
        <dbReference type="Proteomes" id="UP001065322"/>
    </source>
</evidence>
<keyword evidence="4" id="KW-1185">Reference proteome</keyword>
<accession>A0ABY6AGD5</accession>
<keyword evidence="2" id="KW-0472">Membrane</keyword>